<keyword evidence="2" id="KW-1185">Reference proteome</keyword>
<accession>A0A8C5AGS5</accession>
<dbReference type="Proteomes" id="UP000694546">
    <property type="component" value="Chromosome 4"/>
</dbReference>
<name>A0A8C5AGS5_GADMO</name>
<reference evidence="1" key="2">
    <citation type="submission" date="2025-09" db="UniProtKB">
        <authorList>
            <consortium name="Ensembl"/>
        </authorList>
    </citation>
    <scope>IDENTIFICATION</scope>
</reference>
<dbReference type="AlphaFoldDB" id="A0A8C5AGS5"/>
<protein>
    <submittedName>
        <fullName evidence="1">Uncharacterized protein</fullName>
    </submittedName>
</protein>
<dbReference type="Ensembl" id="ENSGMOT00000028492.1">
    <property type="protein sequence ID" value="ENSGMOP00000031173.1"/>
    <property type="gene ID" value="ENSGMOG00000025560.1"/>
</dbReference>
<reference evidence="1" key="1">
    <citation type="submission" date="2025-08" db="UniProtKB">
        <authorList>
            <consortium name="Ensembl"/>
        </authorList>
    </citation>
    <scope>IDENTIFICATION</scope>
</reference>
<evidence type="ECO:0000313" key="1">
    <source>
        <dbReference type="Ensembl" id="ENSGMOP00000031173.1"/>
    </source>
</evidence>
<evidence type="ECO:0000313" key="2">
    <source>
        <dbReference type="Proteomes" id="UP000694546"/>
    </source>
</evidence>
<sequence length="110" mass="12494">SKIWRILLCRFSGCYFTPAIINKDVINKQLFQILTNVYFLGLIKAIRECSQTGGQTTEPSRCVHLYGSVVLPLTPMLKKDNILKVEYLKKEERQGSSDGGEVVVVLREVF</sequence>
<proteinExistence type="predicted"/>
<organism evidence="1 2">
    <name type="scientific">Gadus morhua</name>
    <name type="common">Atlantic cod</name>
    <dbReference type="NCBI Taxonomy" id="8049"/>
    <lineage>
        <taxon>Eukaryota</taxon>
        <taxon>Metazoa</taxon>
        <taxon>Chordata</taxon>
        <taxon>Craniata</taxon>
        <taxon>Vertebrata</taxon>
        <taxon>Euteleostomi</taxon>
        <taxon>Actinopterygii</taxon>
        <taxon>Neopterygii</taxon>
        <taxon>Teleostei</taxon>
        <taxon>Neoteleostei</taxon>
        <taxon>Acanthomorphata</taxon>
        <taxon>Zeiogadaria</taxon>
        <taxon>Gadariae</taxon>
        <taxon>Gadiformes</taxon>
        <taxon>Gadoidei</taxon>
        <taxon>Gadidae</taxon>
        <taxon>Gadus</taxon>
    </lineage>
</organism>